<dbReference type="InterPro" id="IPR046959">
    <property type="entry name" value="PRK1-6/SRF4-like"/>
</dbReference>
<proteinExistence type="predicted"/>
<evidence type="ECO:0000313" key="3">
    <source>
        <dbReference type="EMBL" id="KAF7039080.1"/>
    </source>
</evidence>
<dbReference type="Proteomes" id="UP000815260">
    <property type="component" value="Chromosome 3D"/>
</dbReference>
<comment type="caution">
    <text evidence="3">The sequence shown here is derived from an EMBL/GenBank/DDBJ whole genome shotgun (WGS) entry which is preliminary data.</text>
</comment>
<evidence type="ECO:0000256" key="1">
    <source>
        <dbReference type="SAM" id="Phobius"/>
    </source>
</evidence>
<feature type="chain" id="PRO_5045231446" description="Leucine-rich repeat-containing N-terminal plant-type domain-containing protein" evidence="2">
    <location>
        <begin position="23"/>
        <end position="245"/>
    </location>
</feature>
<dbReference type="Pfam" id="PF00560">
    <property type="entry name" value="LRR_1"/>
    <property type="match status" value="1"/>
</dbReference>
<reference evidence="3" key="1">
    <citation type="journal article" date="2017" name="Gigascience">
        <title>The first near-complete assembly of the hexaploid bread wheat genome, Triticum aestivum.</title>
        <authorList>
            <person name="Zimin A.V."/>
            <person name="Puiu D."/>
            <person name="Hall R."/>
            <person name="Kingan S."/>
            <person name="Clavijo B.J."/>
            <person name="Salzberg S.L."/>
        </authorList>
    </citation>
    <scope>NUCLEOTIDE SEQUENCE</scope>
    <source>
        <tissue evidence="3">Leaf</tissue>
    </source>
</reference>
<dbReference type="PRINTS" id="PR00019">
    <property type="entry name" value="LEURICHRPT"/>
</dbReference>
<protein>
    <recommendedName>
        <fullName evidence="4">Leucine-rich repeat-containing N-terminal plant-type domain-containing protein</fullName>
    </recommendedName>
</protein>
<dbReference type="OMA" id="WIFEYPR"/>
<feature type="transmembrane region" description="Helical" evidence="1">
    <location>
        <begin position="210"/>
        <end position="229"/>
    </location>
</feature>
<sequence>MADDTKSLILFLLLSSSSLCFGSESDILCLRSLQQSVIDPNSVLKSSWIFEYPREGYICPFIGVECWHPNENRVLSVHLHNLGLQGTFPQGLQHCSSMTHLDLSNNNFSGPIPDISRLNPYLTYLDLSYNNFSGEIPESIVNLEYLNVLNLQHNQLSGQIPPQFDLLTRLTTFNFTDNPKLCASPMNDCPRSRKRWRALRIRLHRLNDQSSIGAAVGFVVGFVAAFYFPRCFVCSKRFRAYVVRI</sequence>
<reference evidence="3" key="2">
    <citation type="submission" date="2020-03" db="EMBL/GenBank/DDBJ databases">
        <title>The second near-complete assembly of the hexaploid bread wheat (Triticum aestivum) genome.</title>
        <authorList>
            <person name="Zimin A.V."/>
            <person name="Puiu D."/>
            <person name="Shumante A."/>
            <person name="Alonge M."/>
            <person name="Salzberg S.L."/>
        </authorList>
    </citation>
    <scope>NUCLEOTIDE SEQUENCE</scope>
    <source>
        <tissue evidence="3">Leaf</tissue>
    </source>
</reference>
<name>A0A3B6GYD8_WHEAT</name>
<dbReference type="SUPFAM" id="SSF52058">
    <property type="entry name" value="L domain-like"/>
    <property type="match status" value="1"/>
</dbReference>
<dbReference type="EMBL" id="CM022219">
    <property type="protein sequence ID" value="KAF7039080.1"/>
    <property type="molecule type" value="Genomic_DNA"/>
</dbReference>
<accession>A0A3B6GYD8</accession>
<organism evidence="3">
    <name type="scientific">Triticum aestivum</name>
    <name type="common">Wheat</name>
    <dbReference type="NCBI Taxonomy" id="4565"/>
    <lineage>
        <taxon>Eukaryota</taxon>
        <taxon>Viridiplantae</taxon>
        <taxon>Streptophyta</taxon>
        <taxon>Embryophyta</taxon>
        <taxon>Tracheophyta</taxon>
        <taxon>Spermatophyta</taxon>
        <taxon>Magnoliopsida</taxon>
        <taxon>Liliopsida</taxon>
        <taxon>Poales</taxon>
        <taxon>Poaceae</taxon>
        <taxon>BOP clade</taxon>
        <taxon>Pooideae</taxon>
        <taxon>Triticodae</taxon>
        <taxon>Triticeae</taxon>
        <taxon>Triticinae</taxon>
        <taxon>Triticum</taxon>
    </lineage>
</organism>
<keyword evidence="2" id="KW-0732">Signal</keyword>
<evidence type="ECO:0008006" key="4">
    <source>
        <dbReference type="Google" id="ProtNLM"/>
    </source>
</evidence>
<keyword evidence="1" id="KW-0812">Transmembrane</keyword>
<gene>
    <name evidence="3" type="ORF">CFC21_049141</name>
</gene>
<dbReference type="PANTHER" id="PTHR48007">
    <property type="entry name" value="LEUCINE-RICH REPEAT RECEPTOR-LIKE PROTEIN KINASE PXC1"/>
    <property type="match status" value="1"/>
</dbReference>
<dbReference type="InterPro" id="IPR032675">
    <property type="entry name" value="LRR_dom_sf"/>
</dbReference>
<feature type="signal peptide" evidence="2">
    <location>
        <begin position="1"/>
        <end position="22"/>
    </location>
</feature>
<dbReference type="STRING" id="4565.S4UDY1"/>
<dbReference type="InterPro" id="IPR001611">
    <property type="entry name" value="Leu-rich_rpt"/>
</dbReference>
<dbReference type="Pfam" id="PF13855">
    <property type="entry name" value="LRR_8"/>
    <property type="match status" value="1"/>
</dbReference>
<evidence type="ECO:0000256" key="2">
    <source>
        <dbReference type="SAM" id="SignalP"/>
    </source>
</evidence>
<dbReference type="PANTHER" id="PTHR48007:SF86">
    <property type="entry name" value="(WILD MALAYSIAN BANANA) HYPOTHETICAL PROTEIN"/>
    <property type="match status" value="1"/>
</dbReference>
<keyword evidence="1" id="KW-0472">Membrane</keyword>
<dbReference type="Gene3D" id="3.80.10.10">
    <property type="entry name" value="Ribonuclease Inhibitor"/>
    <property type="match status" value="1"/>
</dbReference>
<keyword evidence="1" id="KW-1133">Transmembrane helix</keyword>